<evidence type="ECO:0000313" key="2">
    <source>
        <dbReference type="EMBL" id="QSQ20731.1"/>
    </source>
</evidence>
<dbReference type="RefSeq" id="WP_206722311.1">
    <property type="nucleotide sequence ID" value="NZ_CP071090.1"/>
</dbReference>
<accession>A0ABX7NTM3</accession>
<evidence type="ECO:0000313" key="3">
    <source>
        <dbReference type="Proteomes" id="UP000662747"/>
    </source>
</evidence>
<feature type="transmembrane region" description="Helical" evidence="1">
    <location>
        <begin position="101"/>
        <end position="122"/>
    </location>
</feature>
<evidence type="ECO:0000256" key="1">
    <source>
        <dbReference type="SAM" id="Phobius"/>
    </source>
</evidence>
<protein>
    <recommendedName>
        <fullName evidence="4">B box-type domain-containing protein</fullName>
    </recommendedName>
</protein>
<keyword evidence="1" id="KW-1133">Transmembrane helix</keyword>
<organism evidence="2 3">
    <name type="scientific">Pyxidicoccus parkwayensis</name>
    <dbReference type="NCBI Taxonomy" id="2813578"/>
    <lineage>
        <taxon>Bacteria</taxon>
        <taxon>Pseudomonadati</taxon>
        <taxon>Myxococcota</taxon>
        <taxon>Myxococcia</taxon>
        <taxon>Myxococcales</taxon>
        <taxon>Cystobacterineae</taxon>
        <taxon>Myxococcaceae</taxon>
        <taxon>Pyxidicoccus</taxon>
    </lineage>
</organism>
<keyword evidence="1" id="KW-0812">Transmembrane</keyword>
<reference evidence="2 3" key="1">
    <citation type="submission" date="2021-02" db="EMBL/GenBank/DDBJ databases">
        <title>De Novo genome assembly of isolated myxobacteria.</title>
        <authorList>
            <person name="Stevens D.C."/>
        </authorList>
    </citation>
    <scope>NUCLEOTIDE SEQUENCE [LARGE SCALE GENOMIC DNA]</scope>
    <source>
        <strain evidence="3">SCPEA02</strain>
    </source>
</reference>
<keyword evidence="1" id="KW-0472">Membrane</keyword>
<name>A0ABX7NTM3_9BACT</name>
<feature type="transmembrane region" description="Helical" evidence="1">
    <location>
        <begin position="134"/>
        <end position="159"/>
    </location>
</feature>
<keyword evidence="3" id="KW-1185">Reference proteome</keyword>
<evidence type="ECO:0008006" key="4">
    <source>
        <dbReference type="Google" id="ProtNLM"/>
    </source>
</evidence>
<dbReference type="EMBL" id="CP071090">
    <property type="protein sequence ID" value="QSQ20731.1"/>
    <property type="molecule type" value="Genomic_DNA"/>
</dbReference>
<sequence>MSSPAGQYSPDAVANSCRNHPSVASREACTRCGESYCGVCLFTLASGAVCPACIMRPGIGGSNGALMHGLGGLGLALVGMVLMGAMMLAPVVTGEELKEPFATIVGMAAMLTSFGGVSLSFVARDLARGTNATLPMVGIVANTLLTILLVLLSVVGAFMS</sequence>
<feature type="transmembrane region" description="Helical" evidence="1">
    <location>
        <begin position="65"/>
        <end position="89"/>
    </location>
</feature>
<dbReference type="Proteomes" id="UP000662747">
    <property type="component" value="Chromosome"/>
</dbReference>
<gene>
    <name evidence="2" type="ORF">JY651_36695</name>
</gene>
<proteinExistence type="predicted"/>